<name>B3RS38_TRIAD</name>
<dbReference type="GeneID" id="6751662"/>
<keyword evidence="3" id="KW-0325">Glycoprotein</keyword>
<dbReference type="RefSeq" id="XP_002110981.1">
    <property type="nucleotide sequence ID" value="XM_002110945.1"/>
</dbReference>
<evidence type="ECO:0000256" key="5">
    <source>
        <dbReference type="SAM" id="SignalP"/>
    </source>
</evidence>
<dbReference type="CTD" id="6751662"/>
<evidence type="ECO:0000256" key="1">
    <source>
        <dbReference type="ARBA" id="ARBA00022729"/>
    </source>
</evidence>
<feature type="chain" id="PRO_5002796898" description="Right handed beta helix domain-containing protein" evidence="5">
    <location>
        <begin position="25"/>
        <end position="1894"/>
    </location>
</feature>
<dbReference type="GO" id="GO:0045217">
    <property type="term" value="P:cell-cell junction maintenance"/>
    <property type="evidence" value="ECO:0000318"/>
    <property type="project" value="GO_Central"/>
</dbReference>
<keyword evidence="4" id="KW-1133">Transmembrane helix</keyword>
<dbReference type="SUPFAM" id="SSF51126">
    <property type="entry name" value="Pectin lyase-like"/>
    <property type="match status" value="2"/>
</dbReference>
<dbReference type="STRING" id="10228.B3RS38"/>
<keyword evidence="1 5" id="KW-0732">Signal</keyword>
<protein>
    <recommendedName>
        <fullName evidence="8">Right handed beta helix domain-containing protein</fullName>
    </recommendedName>
</protein>
<dbReference type="InterPro" id="IPR006626">
    <property type="entry name" value="PbH1"/>
</dbReference>
<dbReference type="InterPro" id="IPR053243">
    <property type="entry name" value="SJ_maturation_regulator"/>
</dbReference>
<proteinExistence type="predicted"/>
<dbReference type="PANTHER" id="PTHR47653:SF1">
    <property type="entry name" value="DELETED IN MALIGNANT BRAIN TUMORS 1 PROTEIN"/>
    <property type="match status" value="1"/>
</dbReference>
<dbReference type="Proteomes" id="UP000009022">
    <property type="component" value="Unassembled WGS sequence"/>
</dbReference>
<keyword evidence="7" id="KW-1185">Reference proteome</keyword>
<gene>
    <name evidence="6" type="ORF">TRIADDRAFT_54462</name>
</gene>
<dbReference type="GO" id="GO:0016020">
    <property type="term" value="C:membrane"/>
    <property type="evidence" value="ECO:0000318"/>
    <property type="project" value="GO_Central"/>
</dbReference>
<evidence type="ECO:0000256" key="2">
    <source>
        <dbReference type="ARBA" id="ARBA00022737"/>
    </source>
</evidence>
<dbReference type="PANTHER" id="PTHR47653">
    <property type="entry name" value="PROTEIN BARK BEETLE"/>
    <property type="match status" value="1"/>
</dbReference>
<dbReference type="Gene3D" id="2.160.20.10">
    <property type="entry name" value="Single-stranded right-handed beta-helix, Pectin lyase-like"/>
    <property type="match status" value="1"/>
</dbReference>
<accession>B3RS38</accession>
<dbReference type="InterPro" id="IPR012334">
    <property type="entry name" value="Pectin_lyas_fold"/>
</dbReference>
<evidence type="ECO:0000256" key="3">
    <source>
        <dbReference type="ARBA" id="ARBA00023180"/>
    </source>
</evidence>
<feature type="signal peptide" evidence="5">
    <location>
        <begin position="1"/>
        <end position="24"/>
    </location>
</feature>
<dbReference type="EMBL" id="DS985243">
    <property type="protein sequence ID" value="EDV26985.1"/>
    <property type="molecule type" value="Genomic_DNA"/>
</dbReference>
<evidence type="ECO:0000313" key="7">
    <source>
        <dbReference type="Proteomes" id="UP000009022"/>
    </source>
</evidence>
<dbReference type="OrthoDB" id="5985067at2759"/>
<feature type="transmembrane region" description="Helical" evidence="4">
    <location>
        <begin position="1833"/>
        <end position="1853"/>
    </location>
</feature>
<keyword evidence="4" id="KW-0812">Transmembrane</keyword>
<evidence type="ECO:0008006" key="8">
    <source>
        <dbReference type="Google" id="ProtNLM"/>
    </source>
</evidence>
<dbReference type="InterPro" id="IPR011050">
    <property type="entry name" value="Pectin_lyase_fold/virulence"/>
</dbReference>
<dbReference type="InParanoid" id="B3RS38"/>
<keyword evidence="2" id="KW-0677">Repeat</keyword>
<dbReference type="PhylomeDB" id="B3RS38"/>
<dbReference type="SMART" id="SM00710">
    <property type="entry name" value="PbH1"/>
    <property type="match status" value="6"/>
</dbReference>
<sequence length="1894" mass="212168">MIEKNEILIQILLFLSIGTFLCSASSTCQTEIHRDMYESVTWGIQGSPYCLNFAHIRILSGATLTIEPGVVVHFHQFSRLSIEGRLNATGLPNKYIHFIDERKGMDIIKFQPSLYSIPNRAKCQDLRSILSYCNITGSRYGILAANTFLQLDHVHVHGSYIGIKAIDCWIRIRHSTITGGHTGGISIKNIRQNSKLSTCKAIEIMNNTVTKAITWGVLIELAQISVQQYIRISNNRIIHNNQGIKIIGKGKSLTIVDNFIGNNSGTAMDIKFTGVVNIVRNHVVKNKANGASIIHVRPSSAFNITIKDNIINGNTASGNILYLDQNYYQQFIRNQIMDNIITPMNNSPILGSTLVRDQSEEQLACAIYFNFINIVDARNNTFANKKLNCEIDVSHSSAGYLDARYCYWGSINVYFITERIINTIVSPVVYSSYLTGPNDKVYQNDPFLHFGAILNHETWTNFDGTNRIHRILNRTVLILLPGTQLTIDSDQSLLVTQDVGIYAEGTVTNPVIIKINRRGKIITHQNSTTSFPPLIFQNCSIQNYQINKMTGQLYFRNVNFNSDGESDSIIIQSGKPKFCQCNFTQGSSIMLKYNYGQNSIEIQNLVGQNVINGCTIYGRKGNGLSISSKWNKSIQPLNLTIQDCYFTSLKVAISIQDYAASGCLNIKNNTFHSIYQSALLFKQSQNRLMLLLTIQDNQLINNNYSKQPLIDLLCHPNNSKIDIAISKNNFTSNYCGNFLLQVFCQYHINNHYGHKSKQPSNRRINIKENFFNMNEIHQTDLISLWIDDSSQFSHNILINTVKTRNTNQDVCIVKNRANSPLYQWNYFNNEQITFQLCNLAAFSYHKMINAGYNYWGVDHYDNITTRIYDTRWNSKLSYVNYNNFNNRQKKTFQANFTIHSGILHSNATWLKKDNPHLIYLSLTISPDVVLRIQPGVVIYLDIASQINVLGSITAVGIPSLPITFTSVEQYDYNHRNRLYWNQIQFYDNNRLSLLQNCLFKYGGLWKTMIHVANPNVRMINTTLAMSYKQLFSVSDNITKQICYNCTLIKKLSSKNMTENFTTISIRSNYANHQIIAIDIPQIDYHIHQLAVLVPYASTEEINEQNHTTWNNYTWIYPIKQASMYLHWKTNRTDSNRTLPVEIEIWNKTAQEKILSIVVPLLLAVSSNIPDSSETVTATQVFNGNHYGTEQSSLNHATQLTWNLATSSIIASQSLTLSLNSQFSSVFDQSRDSYSQSLYNSDSSGDEVRPSTRKSLLYQGWSSMTASSTFDFYRNTFVGDFKTTSILARDFNHNGSTVFVTTATSSSMLSNKVLPVTTSYRILDSSNTKTTPLSFTTSNLTPYKVSSMKGYSTTSDGLVTAIISKATSNLSFSIMASGSSAIAAFNSPELTSTPVISITSQISDSTMKTSNELSSNYEFAAAMLPRSTIIMPSSKITSITSSIEIYDGQELTTWLSSTFAVTKSTTELYNNIRSTALSLPIVSPVISSDESRISTMFSESYTPINDIRSLSKDFSKVLSSQITSVSYTSINDIRSLSKDFSQVLSNQITPVSYTSTNDITSLSKDLSQILSSQITSVSYTSINDITSLSKDLSQMLSSQITPVSYTSINDITTLSKDLSQVLSSQITPVSYTSINDITSLSKDFSQVLSSQIISLKLPMVYSKLSSSYSVDQTDVTILTRSLSNDHDKMTILASTATLSSDSLTEYLSSKLESKSRLNTMIHNTINAMKSSIAPSNIDSSDCCSQSNILTTSMVTKSLTSTSRESYNEDTRQSMSRLDVTTHTIEERLIQESQLIQSTSITSEMISQTALTEMNSFATPSNFNKTILLNESGNIVGVTVSLVAVVIVIIIVAIIKVKKPTFRLWSYNSNRIRAAHDMELPIYLPEGSKNHSAGSL</sequence>
<dbReference type="KEGG" id="tad:TRIADDRAFT_54462"/>
<dbReference type="HOGENOM" id="CLU_235948_0_0_1"/>
<evidence type="ECO:0000256" key="4">
    <source>
        <dbReference type="SAM" id="Phobius"/>
    </source>
</evidence>
<organism evidence="6 7">
    <name type="scientific">Trichoplax adhaerens</name>
    <name type="common">Trichoplax reptans</name>
    <dbReference type="NCBI Taxonomy" id="10228"/>
    <lineage>
        <taxon>Eukaryota</taxon>
        <taxon>Metazoa</taxon>
        <taxon>Placozoa</taxon>
        <taxon>Uniplacotomia</taxon>
        <taxon>Trichoplacea</taxon>
        <taxon>Trichoplacidae</taxon>
        <taxon>Trichoplax</taxon>
    </lineage>
</organism>
<keyword evidence="4" id="KW-0472">Membrane</keyword>
<evidence type="ECO:0000313" key="6">
    <source>
        <dbReference type="EMBL" id="EDV26985.1"/>
    </source>
</evidence>
<reference evidence="6 7" key="1">
    <citation type="journal article" date="2008" name="Nature">
        <title>The Trichoplax genome and the nature of placozoans.</title>
        <authorList>
            <person name="Srivastava M."/>
            <person name="Begovic E."/>
            <person name="Chapman J."/>
            <person name="Putnam N.H."/>
            <person name="Hellsten U."/>
            <person name="Kawashima T."/>
            <person name="Kuo A."/>
            <person name="Mitros T."/>
            <person name="Salamov A."/>
            <person name="Carpenter M.L."/>
            <person name="Signorovitch A.Y."/>
            <person name="Moreno M.A."/>
            <person name="Kamm K."/>
            <person name="Grimwood J."/>
            <person name="Schmutz J."/>
            <person name="Shapiro H."/>
            <person name="Grigoriev I.V."/>
            <person name="Buss L.W."/>
            <person name="Schierwater B."/>
            <person name="Dellaporta S.L."/>
            <person name="Rokhsar D.S."/>
        </authorList>
    </citation>
    <scope>NUCLEOTIDE SEQUENCE [LARGE SCALE GENOMIC DNA]</scope>
    <source>
        <strain evidence="6 7">Grell-BS-1999</strain>
    </source>
</reference>